<dbReference type="RefSeq" id="WP_126627283.1">
    <property type="nucleotide sequence ID" value="NZ_BIFT01000001.1"/>
</dbReference>
<keyword evidence="1" id="KW-0472">Membrane</keyword>
<proteinExistence type="predicted"/>
<dbReference type="Proteomes" id="UP000287171">
    <property type="component" value="Unassembled WGS sequence"/>
</dbReference>
<keyword evidence="3" id="KW-1185">Reference proteome</keyword>
<name>A0A402B684_9CHLR</name>
<sequence>MENMARLKKILLINPNMHQAPEQQQLTPIRTDDLPADLLPVTDEFFIQPGDWDTGLFQSIPAAQARTQELSLPTPQKHTSRLIEALIFLAKHLVFALDACVLATLSYVCLKNQRPYLFLCWYAIAIFWGFLAIPPFRHLLQRGTYSLLQLFTPAQEREAKALSNHDRDVHMRKLQNDTAAYMQALKRLHRTGRH</sequence>
<evidence type="ECO:0000313" key="2">
    <source>
        <dbReference type="EMBL" id="GCE26873.1"/>
    </source>
</evidence>
<dbReference type="OrthoDB" id="164899at2"/>
<accession>A0A402B684</accession>
<reference evidence="3" key="1">
    <citation type="submission" date="2018-12" db="EMBL/GenBank/DDBJ databases">
        <title>Tengunoibacter tsumagoiensis gen. nov., sp. nov., Dictyobacter kobayashii sp. nov., D. alpinus sp. nov., and D. joshuensis sp. nov. and description of Dictyobacteraceae fam. nov. within the order Ktedonobacterales isolated from Tengu-no-mugimeshi.</title>
        <authorList>
            <person name="Wang C.M."/>
            <person name="Zheng Y."/>
            <person name="Sakai Y."/>
            <person name="Toyoda A."/>
            <person name="Minakuchi Y."/>
            <person name="Abe K."/>
            <person name="Yokota A."/>
            <person name="Yabe S."/>
        </authorList>
    </citation>
    <scope>NUCLEOTIDE SEQUENCE [LARGE SCALE GENOMIC DNA]</scope>
    <source>
        <strain evidence="3">Uno16</strain>
    </source>
</reference>
<feature type="transmembrane region" description="Helical" evidence="1">
    <location>
        <begin position="85"/>
        <end position="108"/>
    </location>
</feature>
<dbReference type="EMBL" id="BIFT01000001">
    <property type="protein sequence ID" value="GCE26873.1"/>
    <property type="molecule type" value="Genomic_DNA"/>
</dbReference>
<keyword evidence="1" id="KW-0812">Transmembrane</keyword>
<organism evidence="2 3">
    <name type="scientific">Dictyobacter alpinus</name>
    <dbReference type="NCBI Taxonomy" id="2014873"/>
    <lineage>
        <taxon>Bacteria</taxon>
        <taxon>Bacillati</taxon>
        <taxon>Chloroflexota</taxon>
        <taxon>Ktedonobacteria</taxon>
        <taxon>Ktedonobacterales</taxon>
        <taxon>Dictyobacteraceae</taxon>
        <taxon>Dictyobacter</taxon>
    </lineage>
</organism>
<keyword evidence="1" id="KW-1133">Transmembrane helix</keyword>
<evidence type="ECO:0000313" key="3">
    <source>
        <dbReference type="Proteomes" id="UP000287171"/>
    </source>
</evidence>
<protein>
    <submittedName>
        <fullName evidence="2">Uncharacterized protein</fullName>
    </submittedName>
</protein>
<dbReference type="AlphaFoldDB" id="A0A402B684"/>
<gene>
    <name evidence="2" type="ORF">KDA_23570</name>
</gene>
<feature type="transmembrane region" description="Helical" evidence="1">
    <location>
        <begin position="114"/>
        <end position="133"/>
    </location>
</feature>
<comment type="caution">
    <text evidence="2">The sequence shown here is derived from an EMBL/GenBank/DDBJ whole genome shotgun (WGS) entry which is preliminary data.</text>
</comment>
<evidence type="ECO:0000256" key="1">
    <source>
        <dbReference type="SAM" id="Phobius"/>
    </source>
</evidence>